<dbReference type="GeneID" id="76152948"/>
<dbReference type="RefSeq" id="XP_051606584.1">
    <property type="nucleotide sequence ID" value="XM_051754463.1"/>
</dbReference>
<gene>
    <name evidence="1" type="ORF">KGF57_004904</name>
</gene>
<comment type="caution">
    <text evidence="1">The sequence shown here is derived from an EMBL/GenBank/DDBJ whole genome shotgun (WGS) entry which is preliminary data.</text>
</comment>
<evidence type="ECO:0000313" key="1">
    <source>
        <dbReference type="EMBL" id="KAI5949074.1"/>
    </source>
</evidence>
<name>A0AAD5FWA6_9ASCO</name>
<protein>
    <submittedName>
        <fullName evidence="1">Uncharacterized protein</fullName>
    </submittedName>
</protein>
<evidence type="ECO:0000313" key="2">
    <source>
        <dbReference type="Proteomes" id="UP001204833"/>
    </source>
</evidence>
<sequence length="293" mass="34705">MSDELGKICDDFLEATSILSHEHGIPRVQKQEDFTSWSRIHNWEKRYYTAYQELTHKLNRLMYLTKLKELANVDNPSQEVAKIKGEMDIDDLDELLQFLRLQNDVIKTDTLLNRFLLMSSPVLKAIHHANLNTSETKITDRLGVLYNENGLAFRVQELENKKRCEERQEENPFDIIYTEIKPLMEKIEQSELQFKELQIKYVSQKKAQVEENEGARKRYQELVERWHKLDQLSLLLILLITSLPYVWSNDESLMTMMLELNGIRDKLMKYQSVVNKDDIKDFSTQELLTLEFD</sequence>
<accession>A0AAD5FWA6</accession>
<dbReference type="AlphaFoldDB" id="A0AAD5FWA6"/>
<proteinExistence type="predicted"/>
<keyword evidence="2" id="KW-1185">Reference proteome</keyword>
<reference evidence="1 2" key="1">
    <citation type="journal article" date="2022" name="DNA Res.">
        <title>Genome analysis of five recently described species of the CUG-Ser clade uncovers Candida theae as a new hybrid lineage with pathogenic potential in the Candida parapsilosis species complex.</title>
        <authorList>
            <person name="Mixao V."/>
            <person name="Del Olmo V."/>
            <person name="Hegedusova E."/>
            <person name="Saus E."/>
            <person name="Pryszcz L."/>
            <person name="Cillingova A."/>
            <person name="Nosek J."/>
            <person name="Gabaldon T."/>
        </authorList>
    </citation>
    <scope>NUCLEOTIDE SEQUENCE [LARGE SCALE GENOMIC DNA]</scope>
    <source>
        <strain evidence="1 2">CBS 12239</strain>
    </source>
</reference>
<dbReference type="EMBL" id="JAIHNG010000165">
    <property type="protein sequence ID" value="KAI5949074.1"/>
    <property type="molecule type" value="Genomic_DNA"/>
</dbReference>
<dbReference type="Proteomes" id="UP001204833">
    <property type="component" value="Unassembled WGS sequence"/>
</dbReference>
<organism evidence="1 2">
    <name type="scientific">Candida theae</name>
    <dbReference type="NCBI Taxonomy" id="1198502"/>
    <lineage>
        <taxon>Eukaryota</taxon>
        <taxon>Fungi</taxon>
        <taxon>Dikarya</taxon>
        <taxon>Ascomycota</taxon>
        <taxon>Saccharomycotina</taxon>
        <taxon>Pichiomycetes</taxon>
        <taxon>Debaryomycetaceae</taxon>
        <taxon>Candida/Lodderomyces clade</taxon>
        <taxon>Candida</taxon>
    </lineage>
</organism>